<dbReference type="PANTHER" id="PTHR30097">
    <property type="entry name" value="CATION EFFLUX SYSTEM PROTEIN CUSB"/>
    <property type="match status" value="1"/>
</dbReference>
<dbReference type="Proteomes" id="UP001409291">
    <property type="component" value="Unassembled WGS sequence"/>
</dbReference>
<evidence type="ECO:0000256" key="3">
    <source>
        <dbReference type="SAM" id="SignalP"/>
    </source>
</evidence>
<evidence type="ECO:0000256" key="1">
    <source>
        <dbReference type="ARBA" id="ARBA00009477"/>
    </source>
</evidence>
<dbReference type="InterPro" id="IPR006143">
    <property type="entry name" value="RND_pump_MFP"/>
</dbReference>
<feature type="domain" description="CusB-like beta-barrel" evidence="4">
    <location>
        <begin position="217"/>
        <end position="292"/>
    </location>
</feature>
<comment type="similarity">
    <text evidence="1">Belongs to the membrane fusion protein (MFP) (TC 8.A.1) family.</text>
</comment>
<dbReference type="InterPro" id="IPR051909">
    <property type="entry name" value="MFP_Cation_Efflux"/>
</dbReference>
<dbReference type="PANTHER" id="PTHR30097:SF4">
    <property type="entry name" value="SLR6042 PROTEIN"/>
    <property type="match status" value="1"/>
</dbReference>
<organism evidence="6 7">
    <name type="scientific">Sphingobacterium kitahiroshimense</name>
    <dbReference type="NCBI Taxonomy" id="470446"/>
    <lineage>
        <taxon>Bacteria</taxon>
        <taxon>Pseudomonadati</taxon>
        <taxon>Bacteroidota</taxon>
        <taxon>Sphingobacteriia</taxon>
        <taxon>Sphingobacteriales</taxon>
        <taxon>Sphingobacteriaceae</taxon>
        <taxon>Sphingobacterium</taxon>
    </lineage>
</organism>
<dbReference type="Pfam" id="PF25973">
    <property type="entry name" value="BSH_CzcB"/>
    <property type="match status" value="1"/>
</dbReference>
<dbReference type="SUPFAM" id="SSF111369">
    <property type="entry name" value="HlyD-like secretion proteins"/>
    <property type="match status" value="1"/>
</dbReference>
<accession>A0ABV0BP41</accession>
<gene>
    <name evidence="6" type="ORF">ABE541_01510</name>
</gene>
<dbReference type="InterPro" id="IPR058792">
    <property type="entry name" value="Beta-barrel_RND_2"/>
</dbReference>
<comment type="caution">
    <text evidence="6">The sequence shown here is derived from an EMBL/GenBank/DDBJ whole genome shotgun (WGS) entry which is preliminary data.</text>
</comment>
<evidence type="ECO:0000259" key="5">
    <source>
        <dbReference type="Pfam" id="PF25973"/>
    </source>
</evidence>
<reference evidence="6 7" key="1">
    <citation type="submission" date="2024-04" db="EMBL/GenBank/DDBJ databases">
        <title>WGS of bacteria from Torrens River.</title>
        <authorList>
            <person name="Wyrsch E.R."/>
            <person name="Drigo B."/>
        </authorList>
    </citation>
    <scope>NUCLEOTIDE SEQUENCE [LARGE SCALE GENOMIC DNA]</scope>
    <source>
        <strain evidence="6 7">TWI391</strain>
    </source>
</reference>
<dbReference type="EMBL" id="JBDJNQ010000001">
    <property type="protein sequence ID" value="MEN5375928.1"/>
    <property type="molecule type" value="Genomic_DNA"/>
</dbReference>
<dbReference type="Pfam" id="PF25954">
    <property type="entry name" value="Beta-barrel_RND_2"/>
    <property type="match status" value="1"/>
</dbReference>
<sequence>MKTKLIYLPMVIFMKLLSGCSADATSNTTEGIADTTKFCLSEQMKKTTTISPIALLPITEQLSLSGKIDYNENDLVAFRSLLEGTVESVGFELGDYVKAGQILATIKSTHVQELFQEQRNLQNQIVMATKQLQTKKELLQDGMVAGSEVLTSEHELASLKIELDKVQQILKMYRAKGQGSFEIVAPKNGYIIQKAVSVGQSISTDQDPLFSISNLKQVWVMVNIYANNLKYIKEGDAVKVKTIAQPDIFYAGKIDKIYHVFDDNEHVLKARVVLENQNLQLMPGLAADIIIDKSNGGAQAYAVPNGAIVFHNNKEYVVIYKNDCAISTKRITTISSNEQYTFVQEKFDEGEQIISKNALLLFEQLNP</sequence>
<dbReference type="Gene3D" id="2.40.50.100">
    <property type="match status" value="1"/>
</dbReference>
<feature type="domain" description="CzcB-like barrel-sandwich hybrid" evidence="5">
    <location>
        <begin position="82"/>
        <end position="213"/>
    </location>
</feature>
<dbReference type="Gene3D" id="2.40.30.170">
    <property type="match status" value="1"/>
</dbReference>
<name>A0ABV0BP41_9SPHI</name>
<keyword evidence="2" id="KW-0813">Transport</keyword>
<dbReference type="RefSeq" id="WP_165902437.1">
    <property type="nucleotide sequence ID" value="NZ_JBDJLH010000005.1"/>
</dbReference>
<feature type="chain" id="PRO_5046081720" evidence="3">
    <location>
        <begin position="25"/>
        <end position="367"/>
    </location>
</feature>
<dbReference type="InterPro" id="IPR058647">
    <property type="entry name" value="BSH_CzcB-like"/>
</dbReference>
<keyword evidence="3" id="KW-0732">Signal</keyword>
<dbReference type="Gene3D" id="2.40.420.20">
    <property type="match status" value="1"/>
</dbReference>
<feature type="signal peptide" evidence="3">
    <location>
        <begin position="1"/>
        <end position="24"/>
    </location>
</feature>
<evidence type="ECO:0000313" key="7">
    <source>
        <dbReference type="Proteomes" id="UP001409291"/>
    </source>
</evidence>
<keyword evidence="7" id="KW-1185">Reference proteome</keyword>
<protein>
    <submittedName>
        <fullName evidence="6">Efflux RND transporter periplasmic adaptor subunit</fullName>
    </submittedName>
</protein>
<evidence type="ECO:0000313" key="6">
    <source>
        <dbReference type="EMBL" id="MEN5375928.1"/>
    </source>
</evidence>
<proteinExistence type="inferred from homology"/>
<evidence type="ECO:0000259" key="4">
    <source>
        <dbReference type="Pfam" id="PF25954"/>
    </source>
</evidence>
<dbReference type="NCBIfam" id="TIGR01730">
    <property type="entry name" value="RND_mfp"/>
    <property type="match status" value="1"/>
</dbReference>
<evidence type="ECO:0000256" key="2">
    <source>
        <dbReference type="ARBA" id="ARBA00022448"/>
    </source>
</evidence>